<gene>
    <name evidence="1" type="ORF">GTI89_00270</name>
</gene>
<sequence>MDKLYLEDIEEIIAHRYDNGADYWTTEDRKLLKGAPFTTLESPMYLLELGVSPQDAILTETAELIFSTWREDGRFKTSPSGGLYPCHTALALRNLCVLGYAEDQRLLKTFDYFISTQQEDRGWKCNKYSFGRGPETEHSTPMTTLTLLDAFRYSPFGKNQAVIHPAIEFLLTHWRLKKPISPCHYGIGTLFMQTEYPFRGYNLFYYLYVLSFYPYAKRDERFLEALHQFETKLVEGKVIVERVVPKLGKMNFCKKGQASQLATKRYQEILTNLA</sequence>
<dbReference type="EMBL" id="WVTI01000001">
    <property type="protein sequence ID" value="MXS24527.1"/>
    <property type="molecule type" value="Genomic_DNA"/>
</dbReference>
<dbReference type="SUPFAM" id="SSF48239">
    <property type="entry name" value="Terpenoid cyclases/Protein prenyltransferases"/>
    <property type="match status" value="1"/>
</dbReference>
<dbReference type="AlphaFoldDB" id="A0A6I4XAP0"/>
<evidence type="ECO:0000313" key="2">
    <source>
        <dbReference type="Proteomes" id="UP000439965"/>
    </source>
</evidence>
<comment type="caution">
    <text evidence="1">The sequence shown here is derived from an EMBL/GenBank/DDBJ whole genome shotgun (WGS) entry which is preliminary data.</text>
</comment>
<accession>A0A6I4XAP0</accession>
<dbReference type="Gene3D" id="1.50.10.20">
    <property type="match status" value="1"/>
</dbReference>
<dbReference type="RefSeq" id="WP_003127239.1">
    <property type="nucleotide sequence ID" value="NZ_BTSN01000002.1"/>
</dbReference>
<protein>
    <submittedName>
        <fullName evidence="1">Prenyltransferase</fullName>
    </submittedName>
</protein>
<dbReference type="InterPro" id="IPR008930">
    <property type="entry name" value="Terpenoid_cyclase/PrenylTrfase"/>
</dbReference>
<proteinExistence type="predicted"/>
<evidence type="ECO:0000313" key="1">
    <source>
        <dbReference type="EMBL" id="MXS24527.1"/>
    </source>
</evidence>
<name>A0A6I4XAP0_ENTGA</name>
<reference evidence="1 2" key="1">
    <citation type="submission" date="2019-04" db="EMBL/GenBank/DDBJ databases">
        <title>Step-wise assembly of the neonatal virome modulated by breast feeding.</title>
        <authorList>
            <person name="Liang G."/>
            <person name="Bushman F."/>
        </authorList>
    </citation>
    <scope>NUCLEOTIDE SEQUENCE [LARGE SCALE GENOMIC DNA]</scope>
    <source>
        <strain evidence="1 2">E3404</strain>
    </source>
</reference>
<dbReference type="Proteomes" id="UP000439965">
    <property type="component" value="Unassembled WGS sequence"/>
</dbReference>
<dbReference type="GO" id="GO:0016740">
    <property type="term" value="F:transferase activity"/>
    <property type="evidence" value="ECO:0007669"/>
    <property type="project" value="UniProtKB-KW"/>
</dbReference>
<organism evidence="1 2">
    <name type="scientific">Enterococcus gallinarum</name>
    <dbReference type="NCBI Taxonomy" id="1353"/>
    <lineage>
        <taxon>Bacteria</taxon>
        <taxon>Bacillati</taxon>
        <taxon>Bacillota</taxon>
        <taxon>Bacilli</taxon>
        <taxon>Lactobacillales</taxon>
        <taxon>Enterococcaceae</taxon>
        <taxon>Enterococcus</taxon>
    </lineage>
</organism>
<keyword evidence="1" id="KW-0808">Transferase</keyword>